<evidence type="ECO:0000256" key="3">
    <source>
        <dbReference type="ARBA" id="ARBA00022741"/>
    </source>
</evidence>
<dbReference type="AlphaFoldDB" id="A0A7K3M6Q8"/>
<gene>
    <name evidence="7" type="ORF">F7O44_16785</name>
</gene>
<dbReference type="InterPro" id="IPR027417">
    <property type="entry name" value="P-loop_NTPase"/>
</dbReference>
<dbReference type="SUPFAM" id="SSF52540">
    <property type="entry name" value="P-loop containing nucleoside triphosphate hydrolases"/>
    <property type="match status" value="2"/>
</dbReference>
<dbReference type="Gene3D" id="3.40.50.300">
    <property type="entry name" value="P-loop containing nucleotide triphosphate hydrolases"/>
    <property type="match status" value="2"/>
</dbReference>
<accession>A0A7K3M6Q8</accession>
<dbReference type="GO" id="GO:0016887">
    <property type="term" value="F:ATP hydrolysis activity"/>
    <property type="evidence" value="ECO:0007669"/>
    <property type="project" value="InterPro"/>
</dbReference>
<evidence type="ECO:0000313" key="8">
    <source>
        <dbReference type="Proteomes" id="UP000460435"/>
    </source>
</evidence>
<dbReference type="Pfam" id="PF00005">
    <property type="entry name" value="ABC_tran"/>
    <property type="match status" value="2"/>
</dbReference>
<dbReference type="RefSeq" id="WP_162451413.1">
    <property type="nucleotide sequence ID" value="NZ_WLZY01000005.1"/>
</dbReference>
<keyword evidence="4 7" id="KW-0067">ATP-binding</keyword>
<name>A0A7K3M6Q8_9ACTN</name>
<dbReference type="GO" id="GO:0055085">
    <property type="term" value="P:transmembrane transport"/>
    <property type="evidence" value="ECO:0007669"/>
    <property type="project" value="UniProtKB-ARBA"/>
</dbReference>
<dbReference type="InterPro" id="IPR050319">
    <property type="entry name" value="ABC_transp_ATP-bind"/>
</dbReference>
<feature type="domain" description="ABC transporter" evidence="6">
    <location>
        <begin position="5"/>
        <end position="245"/>
    </location>
</feature>
<feature type="region of interest" description="Disordered" evidence="5">
    <location>
        <begin position="221"/>
        <end position="255"/>
    </location>
</feature>
<evidence type="ECO:0000256" key="4">
    <source>
        <dbReference type="ARBA" id="ARBA00022840"/>
    </source>
</evidence>
<proteinExistence type="inferred from homology"/>
<feature type="compositionally biased region" description="Pro residues" evidence="5">
    <location>
        <begin position="232"/>
        <end position="243"/>
    </location>
</feature>
<keyword evidence="3" id="KW-0547">Nucleotide-binding</keyword>
<dbReference type="Proteomes" id="UP000460435">
    <property type="component" value="Unassembled WGS sequence"/>
</dbReference>
<dbReference type="CDD" id="cd03257">
    <property type="entry name" value="ABC_NikE_OppD_transporters"/>
    <property type="match status" value="1"/>
</dbReference>
<keyword evidence="8" id="KW-1185">Reference proteome</keyword>
<comment type="caution">
    <text evidence="7">The sequence shown here is derived from an EMBL/GenBank/DDBJ whole genome shotgun (WGS) entry which is preliminary data.</text>
</comment>
<dbReference type="PANTHER" id="PTHR43776">
    <property type="entry name" value="TRANSPORT ATP-BINDING PROTEIN"/>
    <property type="match status" value="1"/>
</dbReference>
<dbReference type="PROSITE" id="PS50893">
    <property type="entry name" value="ABC_TRANSPORTER_2"/>
    <property type="match status" value="2"/>
</dbReference>
<protein>
    <submittedName>
        <fullName evidence="7">ATP-binding cassette domain-containing protein</fullName>
    </submittedName>
</protein>
<reference evidence="7 8" key="1">
    <citation type="submission" date="2019-11" db="EMBL/GenBank/DDBJ databases">
        <authorList>
            <person name="Li X.-J."/>
            <person name="Feng X.-M."/>
        </authorList>
    </citation>
    <scope>NUCLEOTIDE SEQUENCE [LARGE SCALE GENOMIC DNA]</scope>
    <source>
        <strain evidence="7 8">XMNu-373</strain>
    </source>
</reference>
<dbReference type="PANTHER" id="PTHR43776:SF7">
    <property type="entry name" value="D,D-DIPEPTIDE TRANSPORT ATP-BINDING PROTEIN DDPF-RELATED"/>
    <property type="match status" value="1"/>
</dbReference>
<evidence type="ECO:0000256" key="2">
    <source>
        <dbReference type="ARBA" id="ARBA00022448"/>
    </source>
</evidence>
<comment type="similarity">
    <text evidence="1">Belongs to the ABC transporter superfamily.</text>
</comment>
<evidence type="ECO:0000256" key="5">
    <source>
        <dbReference type="SAM" id="MobiDB-lite"/>
    </source>
</evidence>
<keyword evidence="2" id="KW-0813">Transport</keyword>
<evidence type="ECO:0000256" key="1">
    <source>
        <dbReference type="ARBA" id="ARBA00005417"/>
    </source>
</evidence>
<dbReference type="GO" id="GO:0005524">
    <property type="term" value="F:ATP binding"/>
    <property type="evidence" value="ECO:0007669"/>
    <property type="project" value="UniProtKB-KW"/>
</dbReference>
<dbReference type="InterPro" id="IPR017871">
    <property type="entry name" value="ABC_transporter-like_CS"/>
</dbReference>
<evidence type="ECO:0000259" key="6">
    <source>
        <dbReference type="PROSITE" id="PS50893"/>
    </source>
</evidence>
<organism evidence="7 8">
    <name type="scientific">Phytoactinopolyspora mesophila</name>
    <dbReference type="NCBI Taxonomy" id="2650750"/>
    <lineage>
        <taxon>Bacteria</taxon>
        <taxon>Bacillati</taxon>
        <taxon>Actinomycetota</taxon>
        <taxon>Actinomycetes</taxon>
        <taxon>Jiangellales</taxon>
        <taxon>Jiangellaceae</taxon>
        <taxon>Phytoactinopolyspora</taxon>
    </lineage>
</organism>
<dbReference type="SMART" id="SM00382">
    <property type="entry name" value="AAA"/>
    <property type="match status" value="2"/>
</dbReference>
<dbReference type="InterPro" id="IPR003593">
    <property type="entry name" value="AAA+_ATPase"/>
</dbReference>
<evidence type="ECO:0000313" key="7">
    <source>
        <dbReference type="EMBL" id="NDL58727.1"/>
    </source>
</evidence>
<feature type="domain" description="ABC transporter" evidence="6">
    <location>
        <begin position="263"/>
        <end position="502"/>
    </location>
</feature>
<sequence>MTGILAVDGLTITAADGTPVLTDVSCRLRAGVRLAVVGQSGAGKTTLALAALGVLRPGLRLVTGTVRLTGHDVFSHTEKARRRLRRQSTAWLGQDPAATLTPTMPVARQIAELLDDPSDDEITERLRSAMLPTDPEFQRRLPGQLSGGQQRRVALARAMAGRPRLVVLDEPTAGLDPVTSHAIMAELDRLHNEFGFALLVVTHDPVLAERCDEQLVLGPQPRSHVAAQEEPPTAPAPSPPVAPSTPRQGRDAATLSAPPGAALRVDNLHAAYGARATLHGVSFDARRGECVAIVGTSGSGKSTLARTVAGLHPPSGGRIEVNGDDAAPLARDRTREQRAAVQLIPQDPYGALHPRRSALASVIRPIRVLHNETRHAAAAIATELLDRVGIDAALSRRRPDEMSGGQRQRVVIARALAARPTVLICDEITSALDATVAGSVMETIARLRAELDLTVLFITHEMDLVRRIGDRVVVIDDGRVREYGTVTDIFTAPRHPATASLLNAVRAPSARSSTPLGAQS</sequence>
<dbReference type="PROSITE" id="PS00211">
    <property type="entry name" value="ABC_TRANSPORTER_1"/>
    <property type="match status" value="2"/>
</dbReference>
<dbReference type="EMBL" id="WLZY01000005">
    <property type="protein sequence ID" value="NDL58727.1"/>
    <property type="molecule type" value="Genomic_DNA"/>
</dbReference>
<dbReference type="InterPro" id="IPR003439">
    <property type="entry name" value="ABC_transporter-like_ATP-bd"/>
</dbReference>